<dbReference type="InParanoid" id="A0A2H3CUN6"/>
<dbReference type="AlphaFoldDB" id="A0A2H3CUN6"/>
<dbReference type="EMBL" id="KZ293682">
    <property type="protein sequence ID" value="PBK86735.1"/>
    <property type="molecule type" value="Genomic_DNA"/>
</dbReference>
<evidence type="ECO:0000313" key="4">
    <source>
        <dbReference type="Proteomes" id="UP000217790"/>
    </source>
</evidence>
<gene>
    <name evidence="3" type="ORF">ARMGADRAFT_1035300</name>
</gene>
<dbReference type="Proteomes" id="UP000217790">
    <property type="component" value="Unassembled WGS sequence"/>
</dbReference>
<dbReference type="OrthoDB" id="2154985at2759"/>
<dbReference type="InterPro" id="IPR019412">
    <property type="entry name" value="IML2/TPR_39"/>
</dbReference>
<keyword evidence="2" id="KW-1133">Transmembrane helix</keyword>
<protein>
    <submittedName>
        <fullName evidence="3">Uncharacterized protein</fullName>
    </submittedName>
</protein>
<keyword evidence="4" id="KW-1185">Reference proteome</keyword>
<dbReference type="Pfam" id="PF10300">
    <property type="entry name" value="Iml2-TPR_39"/>
    <property type="match status" value="1"/>
</dbReference>
<keyword evidence="2" id="KW-0472">Membrane</keyword>
<accession>A0A2H3CUN6</accession>
<feature type="transmembrane region" description="Helical" evidence="2">
    <location>
        <begin position="187"/>
        <end position="210"/>
    </location>
</feature>
<evidence type="ECO:0000313" key="3">
    <source>
        <dbReference type="EMBL" id="PBK86735.1"/>
    </source>
</evidence>
<reference evidence="4" key="1">
    <citation type="journal article" date="2017" name="Nat. Ecol. Evol.">
        <title>Genome expansion and lineage-specific genetic innovations in the forest pathogenic fungi Armillaria.</title>
        <authorList>
            <person name="Sipos G."/>
            <person name="Prasanna A.N."/>
            <person name="Walter M.C."/>
            <person name="O'Connor E."/>
            <person name="Balint B."/>
            <person name="Krizsan K."/>
            <person name="Kiss B."/>
            <person name="Hess J."/>
            <person name="Varga T."/>
            <person name="Slot J."/>
            <person name="Riley R."/>
            <person name="Boka B."/>
            <person name="Rigling D."/>
            <person name="Barry K."/>
            <person name="Lee J."/>
            <person name="Mihaltcheva S."/>
            <person name="LaButti K."/>
            <person name="Lipzen A."/>
            <person name="Waldron R."/>
            <person name="Moloney N.M."/>
            <person name="Sperisen C."/>
            <person name="Kredics L."/>
            <person name="Vagvoelgyi C."/>
            <person name="Patrignani A."/>
            <person name="Fitzpatrick D."/>
            <person name="Nagy I."/>
            <person name="Doyle S."/>
            <person name="Anderson J.B."/>
            <person name="Grigoriev I.V."/>
            <person name="Gueldener U."/>
            <person name="Muensterkoetter M."/>
            <person name="Nagy L.G."/>
        </authorList>
    </citation>
    <scope>NUCLEOTIDE SEQUENCE [LARGE SCALE GENOMIC DNA]</scope>
    <source>
        <strain evidence="4">Ar21-2</strain>
    </source>
</reference>
<evidence type="ECO:0000256" key="2">
    <source>
        <dbReference type="SAM" id="Phobius"/>
    </source>
</evidence>
<organism evidence="3 4">
    <name type="scientific">Armillaria gallica</name>
    <name type="common">Bulbous honey fungus</name>
    <name type="synonym">Armillaria bulbosa</name>
    <dbReference type="NCBI Taxonomy" id="47427"/>
    <lineage>
        <taxon>Eukaryota</taxon>
        <taxon>Fungi</taxon>
        <taxon>Dikarya</taxon>
        <taxon>Basidiomycota</taxon>
        <taxon>Agaricomycotina</taxon>
        <taxon>Agaricomycetes</taxon>
        <taxon>Agaricomycetidae</taxon>
        <taxon>Agaricales</taxon>
        <taxon>Marasmiineae</taxon>
        <taxon>Physalacriaceae</taxon>
        <taxon>Armillaria</taxon>
    </lineage>
</organism>
<feature type="transmembrane region" description="Helical" evidence="2">
    <location>
        <begin position="128"/>
        <end position="153"/>
    </location>
</feature>
<keyword evidence="2" id="KW-0812">Transmembrane</keyword>
<name>A0A2H3CUN6_ARMGA</name>
<feature type="region of interest" description="Disordered" evidence="1">
    <location>
        <begin position="1"/>
        <end position="24"/>
    </location>
</feature>
<sequence>MEEASKSLALSEAGSKKQMKATKSKTNETLLPRIEWVVNADSVVLLRKDMRWFQQIEYEIPFNRWALNMGHITIHISKALMVPQTKGPINEFIISGTSLGFGLFFKLVFSLLPKYILFKQNRKQNREIALQALTVSAARIIFTILVLMTYYTIVLCLSGYQDGGRQISIAQSYLCAGKLGVMLSEYYLLQMVLGYLLNDVALLPVSSLGLN</sequence>
<feature type="transmembrane region" description="Helical" evidence="2">
    <location>
        <begin position="92"/>
        <end position="116"/>
    </location>
</feature>
<proteinExistence type="predicted"/>
<evidence type="ECO:0000256" key="1">
    <source>
        <dbReference type="SAM" id="MobiDB-lite"/>
    </source>
</evidence>